<dbReference type="KEGG" id="rxy:Rxyl_2931"/>
<evidence type="ECO:0000313" key="2">
    <source>
        <dbReference type="Proteomes" id="UP000006637"/>
    </source>
</evidence>
<keyword evidence="2" id="KW-1185">Reference proteome</keyword>
<sequence length="238" mass="26462">MAGARAGTFTGVDAYERVWQRFVREGRLEFGGYMDPNWRDGHERSASFIVPVDAARLRGRLEPLREALRPFPFVSLHPDRFLHITLVMAGFPAERPGREGEIPPGRLAELEEGAREALSRFEAFEARLENLNAFPGAAFVEVHDEGQTERLRSVLCRGCGLKKPPGPPHLTLAYFQAPDGVPAPPALISAIERYRRWPVGTLLVDRVELSLLDLKRRYPPPEPLASIPLRRGSGAAPG</sequence>
<evidence type="ECO:0000313" key="1">
    <source>
        <dbReference type="EMBL" id="ABG05841.1"/>
    </source>
</evidence>
<proteinExistence type="predicted"/>
<name>Q1ARY7_RUBXD</name>
<dbReference type="HOGENOM" id="CLU_1165158_0_0_11"/>
<dbReference type="Gene3D" id="3.90.1140.10">
    <property type="entry name" value="Cyclic phosphodiesterase"/>
    <property type="match status" value="1"/>
</dbReference>
<dbReference type="OrthoDB" id="5242420at2"/>
<dbReference type="SUPFAM" id="SSF55144">
    <property type="entry name" value="LigT-like"/>
    <property type="match status" value="1"/>
</dbReference>
<gene>
    <name evidence="1" type="ordered locus">Rxyl_2931</name>
</gene>
<dbReference type="AlphaFoldDB" id="Q1ARY7"/>
<organism evidence="1 2">
    <name type="scientific">Rubrobacter xylanophilus (strain DSM 9941 / JCM 11954 / NBRC 16129 / PRD-1)</name>
    <dbReference type="NCBI Taxonomy" id="266117"/>
    <lineage>
        <taxon>Bacteria</taxon>
        <taxon>Bacillati</taxon>
        <taxon>Actinomycetota</taxon>
        <taxon>Rubrobacteria</taxon>
        <taxon>Rubrobacterales</taxon>
        <taxon>Rubrobacteraceae</taxon>
        <taxon>Rubrobacter</taxon>
    </lineage>
</organism>
<dbReference type="Pfam" id="PF13563">
    <property type="entry name" value="2_5_RNA_ligase2"/>
    <property type="match status" value="1"/>
</dbReference>
<dbReference type="Proteomes" id="UP000006637">
    <property type="component" value="Chromosome"/>
</dbReference>
<accession>Q1ARY7</accession>
<dbReference type="STRING" id="266117.Rxyl_2931"/>
<reference evidence="1 2" key="1">
    <citation type="submission" date="2006-06" db="EMBL/GenBank/DDBJ databases">
        <title>Complete sequence of Rubrobacter xylanophilus DSM 9941.</title>
        <authorList>
            <consortium name="US DOE Joint Genome Institute"/>
            <person name="Copeland A."/>
            <person name="Lucas S."/>
            <person name="Lapidus A."/>
            <person name="Barry K."/>
            <person name="Detter J.C."/>
            <person name="Glavina del Rio T."/>
            <person name="Hammon N."/>
            <person name="Israni S."/>
            <person name="Dalin E."/>
            <person name="Tice H."/>
            <person name="Pitluck S."/>
            <person name="Munk A.C."/>
            <person name="Brettin T."/>
            <person name="Bruce D."/>
            <person name="Han C."/>
            <person name="Tapia R."/>
            <person name="Gilna P."/>
            <person name="Schmutz J."/>
            <person name="Larimer F."/>
            <person name="Land M."/>
            <person name="Hauser L."/>
            <person name="Kyrpides N."/>
            <person name="Lykidis A."/>
            <person name="da Costa M.S."/>
            <person name="Rainey F.A."/>
            <person name="Empadinhas N."/>
            <person name="Jolivet E."/>
            <person name="Battista J.R."/>
            <person name="Richardson P."/>
        </authorList>
    </citation>
    <scope>NUCLEOTIDE SEQUENCE [LARGE SCALE GENOMIC DNA]</scope>
    <source>
        <strain evidence="2">DSM 9941 / JCM 11954 / NBRC 16129 / PRD-1</strain>
    </source>
</reference>
<dbReference type="EMBL" id="CP000386">
    <property type="protein sequence ID" value="ABG05841.1"/>
    <property type="molecule type" value="Genomic_DNA"/>
</dbReference>
<protein>
    <recommendedName>
        <fullName evidence="3">2'-5' RNA ligase</fullName>
    </recommendedName>
</protein>
<dbReference type="RefSeq" id="WP_011565850.1">
    <property type="nucleotide sequence ID" value="NC_008148.1"/>
</dbReference>
<evidence type="ECO:0008006" key="3">
    <source>
        <dbReference type="Google" id="ProtNLM"/>
    </source>
</evidence>
<dbReference type="InterPro" id="IPR009097">
    <property type="entry name" value="Cyclic_Pdiesterase"/>
</dbReference>
<dbReference type="eggNOG" id="COG1514">
    <property type="taxonomic scope" value="Bacteria"/>
</dbReference>